<evidence type="ECO:0000313" key="2">
    <source>
        <dbReference type="Proteomes" id="UP000192796"/>
    </source>
</evidence>
<protein>
    <submittedName>
        <fullName evidence="1">Uncharacterized protein</fullName>
    </submittedName>
</protein>
<gene>
    <name evidence="1" type="ORF">A3860_09800</name>
</gene>
<proteinExistence type="predicted"/>
<keyword evidence="2" id="KW-1185">Reference proteome</keyword>
<organism evidence="1 2">
    <name type="scientific">Niastella vici</name>
    <dbReference type="NCBI Taxonomy" id="1703345"/>
    <lineage>
        <taxon>Bacteria</taxon>
        <taxon>Pseudomonadati</taxon>
        <taxon>Bacteroidota</taxon>
        <taxon>Chitinophagia</taxon>
        <taxon>Chitinophagales</taxon>
        <taxon>Chitinophagaceae</taxon>
        <taxon>Niastella</taxon>
    </lineage>
</organism>
<dbReference type="EMBL" id="LVYD01000124">
    <property type="protein sequence ID" value="OQP56867.1"/>
    <property type="molecule type" value="Genomic_DNA"/>
</dbReference>
<comment type="caution">
    <text evidence="1">The sequence shown here is derived from an EMBL/GenBank/DDBJ whole genome shotgun (WGS) entry which is preliminary data.</text>
</comment>
<dbReference type="STRING" id="1703345.A3860_09800"/>
<sequence>MQLINRHCENCSVYTNQADGSTTKAVLKLEVKDGNLIIVNGEAGNDNEYVIMVSKWEIIKG</sequence>
<evidence type="ECO:0000313" key="1">
    <source>
        <dbReference type="EMBL" id="OQP56867.1"/>
    </source>
</evidence>
<accession>A0A1V9FF10</accession>
<dbReference type="Proteomes" id="UP000192796">
    <property type="component" value="Unassembled WGS sequence"/>
</dbReference>
<dbReference type="AlphaFoldDB" id="A0A1V9FF10"/>
<name>A0A1V9FF10_9BACT</name>
<reference evidence="1 2" key="1">
    <citation type="submission" date="2016-03" db="EMBL/GenBank/DDBJ databases">
        <title>Niastella vici sp. nov., isolated from farmland soil.</title>
        <authorList>
            <person name="Chen L."/>
            <person name="Wang D."/>
            <person name="Yang S."/>
            <person name="Wang G."/>
        </authorList>
    </citation>
    <scope>NUCLEOTIDE SEQUENCE [LARGE SCALE GENOMIC DNA]</scope>
    <source>
        <strain evidence="1 2">DJ57</strain>
    </source>
</reference>